<dbReference type="EMBL" id="JAACJL010000035">
    <property type="protein sequence ID" value="KAF4615601.1"/>
    <property type="molecule type" value="Genomic_DNA"/>
</dbReference>
<reference evidence="1 2" key="1">
    <citation type="submission" date="2019-12" db="EMBL/GenBank/DDBJ databases">
        <authorList>
            <person name="Floudas D."/>
            <person name="Bentzer J."/>
            <person name="Ahren D."/>
            <person name="Johansson T."/>
            <person name="Persson P."/>
            <person name="Tunlid A."/>
        </authorList>
    </citation>
    <scope>NUCLEOTIDE SEQUENCE [LARGE SCALE GENOMIC DNA]</scope>
    <source>
        <strain evidence="1 2">CBS 102.39</strain>
    </source>
</reference>
<sequence>MGGLLLRHRRSDATRPYSSGIGMFVPYHVWNEGLIQREGLSPNYKIIIIPSSATIPPNIRCRILNTVHNAHIKSPYVHATQCPTREHS</sequence>
<accession>A0A8H4QQZ6</accession>
<keyword evidence="2" id="KW-1185">Reference proteome</keyword>
<comment type="caution">
    <text evidence="1">The sequence shown here is derived from an EMBL/GenBank/DDBJ whole genome shotgun (WGS) entry which is preliminary data.</text>
</comment>
<proteinExistence type="predicted"/>
<evidence type="ECO:0000313" key="1">
    <source>
        <dbReference type="EMBL" id="KAF4615601.1"/>
    </source>
</evidence>
<protein>
    <submittedName>
        <fullName evidence="1">Uncharacterized protein</fullName>
    </submittedName>
</protein>
<name>A0A8H4QQZ6_9AGAR</name>
<organism evidence="1 2">
    <name type="scientific">Agrocybe pediades</name>
    <dbReference type="NCBI Taxonomy" id="84607"/>
    <lineage>
        <taxon>Eukaryota</taxon>
        <taxon>Fungi</taxon>
        <taxon>Dikarya</taxon>
        <taxon>Basidiomycota</taxon>
        <taxon>Agaricomycotina</taxon>
        <taxon>Agaricomycetes</taxon>
        <taxon>Agaricomycetidae</taxon>
        <taxon>Agaricales</taxon>
        <taxon>Agaricineae</taxon>
        <taxon>Strophariaceae</taxon>
        <taxon>Agrocybe</taxon>
    </lineage>
</organism>
<dbReference type="Proteomes" id="UP000521872">
    <property type="component" value="Unassembled WGS sequence"/>
</dbReference>
<evidence type="ECO:0000313" key="2">
    <source>
        <dbReference type="Proteomes" id="UP000521872"/>
    </source>
</evidence>
<dbReference type="AlphaFoldDB" id="A0A8H4QQZ6"/>
<gene>
    <name evidence="1" type="ORF">D9613_012886</name>
</gene>